<dbReference type="Gramene" id="TraesCS2A02G553200.1">
    <property type="protein sequence ID" value="TraesCS2A02G553200.1.cds1"/>
    <property type="gene ID" value="TraesCS2A02G553200"/>
</dbReference>
<name>A0A3B6B9F0_WHEAT</name>
<dbReference type="PANTHER" id="PTHR31264">
    <property type="entry name" value="OS07G0554500 PROTEIN-RELATED"/>
    <property type="match status" value="1"/>
</dbReference>
<dbReference type="InterPro" id="IPR036047">
    <property type="entry name" value="F-box-like_dom_sf"/>
</dbReference>
<dbReference type="SUPFAM" id="SSF81383">
    <property type="entry name" value="F-box domain"/>
    <property type="match status" value="1"/>
</dbReference>
<evidence type="ECO:0000313" key="3">
    <source>
        <dbReference type="Proteomes" id="UP000019116"/>
    </source>
</evidence>
<dbReference type="InterPro" id="IPR001810">
    <property type="entry name" value="F-box_dom"/>
</dbReference>
<dbReference type="Pfam" id="PF00646">
    <property type="entry name" value="F-box"/>
    <property type="match status" value="1"/>
</dbReference>
<keyword evidence="3" id="KW-1185">Reference proteome</keyword>
<dbReference type="Gramene" id="TraesCS2A03G1277700.1">
    <property type="protein sequence ID" value="TraesCS2A03G1277700.1.CDS1"/>
    <property type="gene ID" value="TraesCS2A03G1277700"/>
</dbReference>
<evidence type="ECO:0000313" key="2">
    <source>
        <dbReference type="EnsemblPlants" id="TraesCS2A02G553200.1.cds1"/>
    </source>
</evidence>
<dbReference type="Proteomes" id="UP000019116">
    <property type="component" value="Chromosome 2A"/>
</dbReference>
<sequence length="410" mass="45537">MALPEIPDELLVEILLRLPTASDLIRASGASISFRHLVADRWFLQRFRRLHPPPLLGFLDQHGFHPALPPHPSAPAASAVASTADFSFAFLPSPAQSWSVRDVRDGRVLLDRPRRHGAGKGRTGALFAETAVCDPLHREYLLLPPIPDDLAASDENPLRIYGHRWGESFLVPDGDDEETPPAEDTAFRVICLAQYQTKLVAFVFFSGTGQWRDIPSLSWINFIPDFSSEWMGISSWRQYAYGYFTGLQVGVENSLCLTPEEWNSPWLTAHQELVVSTVIWALWIEAGEGIIGMFVPSHDKVGHHGHDTVLLRYTIRRDNGGSNTQWQTEKTISIVAGSSFMGSIGRHLLLYQCGNSSFELGCFTLDVKTFQLERVCASRLTPAESRAYCNFPPSLLSSTKVSSGKLSLGC</sequence>
<dbReference type="AlphaFoldDB" id="A0A3B6B9F0"/>
<organism evidence="2">
    <name type="scientific">Triticum aestivum</name>
    <name type="common">Wheat</name>
    <dbReference type="NCBI Taxonomy" id="4565"/>
    <lineage>
        <taxon>Eukaryota</taxon>
        <taxon>Viridiplantae</taxon>
        <taxon>Streptophyta</taxon>
        <taxon>Embryophyta</taxon>
        <taxon>Tracheophyta</taxon>
        <taxon>Spermatophyta</taxon>
        <taxon>Magnoliopsida</taxon>
        <taxon>Liliopsida</taxon>
        <taxon>Poales</taxon>
        <taxon>Poaceae</taxon>
        <taxon>BOP clade</taxon>
        <taxon>Pooideae</taxon>
        <taxon>Triticodae</taxon>
        <taxon>Triticeae</taxon>
        <taxon>Triticinae</taxon>
        <taxon>Triticum</taxon>
    </lineage>
</organism>
<dbReference type="EnsemblPlants" id="TraesCS2A02G553200.1">
    <property type="protein sequence ID" value="TraesCS2A02G553200.1.cds1"/>
    <property type="gene ID" value="TraesCS2A02G553200"/>
</dbReference>
<protein>
    <recommendedName>
        <fullName evidence="1">F-box domain-containing protein</fullName>
    </recommendedName>
</protein>
<dbReference type="PANTHER" id="PTHR31264:SF23">
    <property type="entry name" value="F-BOX DOMAIN-CONTAINING PROTEIN"/>
    <property type="match status" value="1"/>
</dbReference>
<evidence type="ECO:0000259" key="1">
    <source>
        <dbReference type="PROSITE" id="PS50181"/>
    </source>
</evidence>
<proteinExistence type="predicted"/>
<reference evidence="2" key="2">
    <citation type="submission" date="2018-10" db="UniProtKB">
        <authorList>
            <consortium name="EnsemblPlants"/>
        </authorList>
    </citation>
    <scope>IDENTIFICATION</scope>
</reference>
<dbReference type="STRING" id="4565.A0A3B6B9F0"/>
<dbReference type="PROSITE" id="PS50181">
    <property type="entry name" value="FBOX"/>
    <property type="match status" value="1"/>
</dbReference>
<reference evidence="2" key="1">
    <citation type="submission" date="2018-08" db="EMBL/GenBank/DDBJ databases">
        <authorList>
            <person name="Rossello M."/>
        </authorList>
    </citation>
    <scope>NUCLEOTIDE SEQUENCE [LARGE SCALE GENOMIC DNA]</scope>
    <source>
        <strain evidence="2">cv. Chinese Spring</strain>
    </source>
</reference>
<accession>A0A3B6B9F0</accession>
<feature type="domain" description="F-box" evidence="1">
    <location>
        <begin position="1"/>
        <end position="50"/>
    </location>
</feature>